<sequence length="67" mass="7332">MKSRRPIAHRHGGILAFNRVATQRAEDPGLSNAKEAAEAALPWPNITPRPAAVRHAEVHFLKASIET</sequence>
<keyword evidence="2" id="KW-1185">Reference proteome</keyword>
<protein>
    <submittedName>
        <fullName evidence="1">Uncharacterized protein</fullName>
    </submittedName>
</protein>
<evidence type="ECO:0000313" key="1">
    <source>
        <dbReference type="EMBL" id="AYC28869.1"/>
    </source>
</evidence>
<dbReference type="EMBL" id="CP032418">
    <property type="protein sequence ID" value="AYC28869.1"/>
    <property type="molecule type" value="Genomic_DNA"/>
</dbReference>
<organism evidence="1 2">
    <name type="scientific">Paenisporosarcina cavernae</name>
    <dbReference type="NCBI Taxonomy" id="2320858"/>
    <lineage>
        <taxon>Bacteria</taxon>
        <taxon>Bacillati</taxon>
        <taxon>Bacillota</taxon>
        <taxon>Bacilli</taxon>
        <taxon>Bacillales</taxon>
        <taxon>Caryophanaceae</taxon>
        <taxon>Paenisporosarcina</taxon>
    </lineage>
</organism>
<evidence type="ECO:0000313" key="2">
    <source>
        <dbReference type="Proteomes" id="UP000265725"/>
    </source>
</evidence>
<dbReference type="Proteomes" id="UP000265725">
    <property type="component" value="Chromosome"/>
</dbReference>
<name>A0A385YQ47_9BACL</name>
<dbReference type="AlphaFoldDB" id="A0A385YQ47"/>
<accession>A0A385YQ47</accession>
<gene>
    <name evidence="1" type="ORF">D3873_02905</name>
</gene>
<dbReference type="KEGG" id="paek:D3873_02905"/>
<proteinExistence type="predicted"/>
<reference evidence="2" key="1">
    <citation type="submission" date="2018-09" db="EMBL/GenBank/DDBJ databases">
        <authorList>
            <person name="Zhu H."/>
        </authorList>
    </citation>
    <scope>NUCLEOTIDE SEQUENCE [LARGE SCALE GENOMIC DNA]</scope>
    <source>
        <strain evidence="2">K2R23-3</strain>
    </source>
</reference>